<feature type="transmembrane region" description="Helical" evidence="1">
    <location>
        <begin position="6"/>
        <end position="27"/>
    </location>
</feature>
<protein>
    <submittedName>
        <fullName evidence="2">Uncharacterized protein</fullName>
    </submittedName>
</protein>
<gene>
    <name evidence="2" type="ORF">IED13_04610</name>
</gene>
<reference evidence="2" key="1">
    <citation type="submission" date="2020-09" db="EMBL/GenBank/DDBJ databases">
        <title>Bosea spartocytisi sp. nov. a root nodule endophyte of Spartocytisus supranubius in the high mountain ecosystem fo the Teide National Park (Canary Islands, Spain).</title>
        <authorList>
            <person name="Pulido-Suarez L."/>
            <person name="Peix A."/>
            <person name="Igual J.M."/>
            <person name="Socas-Perez N."/>
            <person name="Velazquez E."/>
            <person name="Flores-Felix J.D."/>
            <person name="Leon-Barrios M."/>
        </authorList>
    </citation>
    <scope>NUCLEOTIDE SEQUENCE</scope>
    <source>
        <strain evidence="2">SSUT16</strain>
    </source>
</reference>
<evidence type="ECO:0000313" key="3">
    <source>
        <dbReference type="Proteomes" id="UP000619295"/>
    </source>
</evidence>
<feature type="transmembrane region" description="Helical" evidence="1">
    <location>
        <begin position="176"/>
        <end position="196"/>
    </location>
</feature>
<dbReference type="RefSeq" id="WP_191123510.1">
    <property type="nucleotide sequence ID" value="NZ_JACXWY010000002.1"/>
</dbReference>
<feature type="transmembrane region" description="Helical" evidence="1">
    <location>
        <begin position="115"/>
        <end position="138"/>
    </location>
</feature>
<sequence length="260" mass="26231">MTVTDPGLLLVKMAIAAAVVVTCSLIAERSGPKLAAMIATLPISLGPVLFFLALEHEPAFIAESARGTMHSNVANAGFVLAYVLAAQRLATLPSLAAALTAWIAVLLGVRALSLAALPLTLLATVALVLVHLLVRPFLAARPSVLSKRAWFAVPLRAACVAALVGGVTVASHQVGANWSGILAGLPLVLSSLVLILQPRIGGAATAALIGNGALGLLGVGLGLAVLHFTAVPLGSGPALALGLLLSICWNLGLLAHRPAP</sequence>
<evidence type="ECO:0000256" key="1">
    <source>
        <dbReference type="SAM" id="Phobius"/>
    </source>
</evidence>
<accession>A0A927E552</accession>
<proteinExistence type="predicted"/>
<feature type="transmembrane region" description="Helical" evidence="1">
    <location>
        <begin position="150"/>
        <end position="170"/>
    </location>
</feature>
<name>A0A927E552_9HYPH</name>
<comment type="caution">
    <text evidence="2">The sequence shown here is derived from an EMBL/GenBank/DDBJ whole genome shotgun (WGS) entry which is preliminary data.</text>
</comment>
<feature type="transmembrane region" description="Helical" evidence="1">
    <location>
        <begin position="208"/>
        <end position="230"/>
    </location>
</feature>
<keyword evidence="1" id="KW-0812">Transmembrane</keyword>
<dbReference type="EMBL" id="JACXWY010000002">
    <property type="protein sequence ID" value="MBD3844968.1"/>
    <property type="molecule type" value="Genomic_DNA"/>
</dbReference>
<keyword evidence="3" id="KW-1185">Reference proteome</keyword>
<keyword evidence="1" id="KW-0472">Membrane</keyword>
<organism evidence="2 3">
    <name type="scientific">Bosea spartocytisi</name>
    <dbReference type="NCBI Taxonomy" id="2773451"/>
    <lineage>
        <taxon>Bacteria</taxon>
        <taxon>Pseudomonadati</taxon>
        <taxon>Pseudomonadota</taxon>
        <taxon>Alphaproteobacteria</taxon>
        <taxon>Hyphomicrobiales</taxon>
        <taxon>Boseaceae</taxon>
        <taxon>Bosea</taxon>
    </lineage>
</organism>
<evidence type="ECO:0000313" key="2">
    <source>
        <dbReference type="EMBL" id="MBD3844968.1"/>
    </source>
</evidence>
<feature type="transmembrane region" description="Helical" evidence="1">
    <location>
        <begin position="34"/>
        <end position="54"/>
    </location>
</feature>
<feature type="transmembrane region" description="Helical" evidence="1">
    <location>
        <begin position="236"/>
        <end position="255"/>
    </location>
</feature>
<feature type="transmembrane region" description="Helical" evidence="1">
    <location>
        <begin position="92"/>
        <end position="109"/>
    </location>
</feature>
<dbReference type="AlphaFoldDB" id="A0A927E552"/>
<dbReference type="Proteomes" id="UP000619295">
    <property type="component" value="Unassembled WGS sequence"/>
</dbReference>
<keyword evidence="1" id="KW-1133">Transmembrane helix</keyword>